<evidence type="ECO:0000313" key="1">
    <source>
        <dbReference type="Proteomes" id="UP000025227"/>
    </source>
</evidence>
<reference evidence="2" key="1">
    <citation type="submission" date="2020-12" db="UniProtKB">
        <authorList>
            <consortium name="WormBaseParasite"/>
        </authorList>
    </citation>
    <scope>IDENTIFICATION</scope>
    <source>
        <strain evidence="2">MHco3</strain>
    </source>
</reference>
<keyword evidence="1" id="KW-1185">Reference proteome</keyword>
<proteinExistence type="predicted"/>
<name>A0A7I4YW82_HAECO</name>
<dbReference type="WBParaSite" id="HCON_00155585-00001">
    <property type="protein sequence ID" value="HCON_00155585-00001"/>
    <property type="gene ID" value="HCON_00155585"/>
</dbReference>
<dbReference type="Proteomes" id="UP000025227">
    <property type="component" value="Unplaced"/>
</dbReference>
<sequence length="81" mass="8980">LIPSHYINAFGYSSSILSVAADFSASWIRAGRTNHCQRRSNLTLRLNIIRCQNSFLSTNGHVLQKSANHLAYMSNTVAELA</sequence>
<organism evidence="1 2">
    <name type="scientific">Haemonchus contortus</name>
    <name type="common">Barber pole worm</name>
    <dbReference type="NCBI Taxonomy" id="6289"/>
    <lineage>
        <taxon>Eukaryota</taxon>
        <taxon>Metazoa</taxon>
        <taxon>Ecdysozoa</taxon>
        <taxon>Nematoda</taxon>
        <taxon>Chromadorea</taxon>
        <taxon>Rhabditida</taxon>
        <taxon>Rhabditina</taxon>
        <taxon>Rhabditomorpha</taxon>
        <taxon>Strongyloidea</taxon>
        <taxon>Trichostrongylidae</taxon>
        <taxon>Haemonchus</taxon>
    </lineage>
</organism>
<protein>
    <submittedName>
        <fullName evidence="2">Ovule protein</fullName>
    </submittedName>
</protein>
<evidence type="ECO:0000313" key="2">
    <source>
        <dbReference type="WBParaSite" id="HCON_00155585-00001"/>
    </source>
</evidence>
<dbReference type="AlphaFoldDB" id="A0A7I4YW82"/>
<accession>A0A7I4YW82</accession>